<reference evidence="1" key="2">
    <citation type="journal article" date="2022" name="Nat. Biotechnol.">
        <title>Carbon-negative production of acetone and isopropanol by gas fermentation at industrial pilot scale.</title>
        <authorList>
            <person name="Liew F.E."/>
            <person name="Nogle R."/>
            <person name="Abdalla T."/>
            <person name="Rasor B.J."/>
            <person name="Canter C."/>
            <person name="Jensen R.O."/>
            <person name="Wang L."/>
            <person name="Strutz J."/>
            <person name="Chirania P."/>
            <person name="De Tissera S."/>
            <person name="Mueller A.P."/>
            <person name="Ruan Z."/>
            <person name="Gao A."/>
            <person name="Tran L."/>
            <person name="Engle N.L."/>
            <person name="Bromley J.C."/>
            <person name="Daniell J."/>
            <person name="Conrado R."/>
            <person name="Tschaplinski T.J."/>
            <person name="Giannone R.J."/>
            <person name="Hettich R.L."/>
            <person name="Karim A.S."/>
            <person name="Simpson S.D."/>
            <person name="Brown S.D."/>
            <person name="Leang C."/>
            <person name="Jewett M.C."/>
            <person name="Kopke M."/>
        </authorList>
    </citation>
    <scope>NUCLEOTIDE SEQUENCE</scope>
    <source>
        <strain evidence="1">DJ015</strain>
    </source>
</reference>
<evidence type="ECO:0000313" key="1">
    <source>
        <dbReference type="EMBL" id="MBC2473933.1"/>
    </source>
</evidence>
<reference evidence="1" key="1">
    <citation type="submission" date="2020-04" db="EMBL/GenBank/DDBJ databases">
        <authorList>
            <person name="Brown S."/>
        </authorList>
    </citation>
    <scope>NUCLEOTIDE SEQUENCE</scope>
    <source>
        <strain evidence="1">DJ015</strain>
    </source>
</reference>
<proteinExistence type="predicted"/>
<name>A0AAW3W662_CLOBE</name>
<accession>A0AAW3W662</accession>
<dbReference type="Proteomes" id="UP001194098">
    <property type="component" value="Unassembled WGS sequence"/>
</dbReference>
<dbReference type="RefSeq" id="WP_171779946.1">
    <property type="nucleotide sequence ID" value="NZ_JABAGV010000007.1"/>
</dbReference>
<dbReference type="EMBL" id="JABAGV010000007">
    <property type="protein sequence ID" value="MBC2473933.1"/>
    <property type="molecule type" value="Genomic_DNA"/>
</dbReference>
<dbReference type="AlphaFoldDB" id="A0AAW3W662"/>
<sequence>MEEKYLENILNRVGKATFIKYYYEFKNLNKLEASDKTVVEKIEENYTLKSKMSRTSKAKRIFREELEINALEIITNSPKVDLCIIEKAKKILLEEQIKNK</sequence>
<evidence type="ECO:0000313" key="2">
    <source>
        <dbReference type="Proteomes" id="UP001194098"/>
    </source>
</evidence>
<protein>
    <submittedName>
        <fullName evidence="1">Uncharacterized protein</fullName>
    </submittedName>
</protein>
<gene>
    <name evidence="1" type="ORF">HGI39_04255</name>
</gene>
<comment type="caution">
    <text evidence="1">The sequence shown here is derived from an EMBL/GenBank/DDBJ whole genome shotgun (WGS) entry which is preliminary data.</text>
</comment>
<organism evidence="1 2">
    <name type="scientific">Clostridium beijerinckii</name>
    <name type="common">Clostridium MP</name>
    <dbReference type="NCBI Taxonomy" id="1520"/>
    <lineage>
        <taxon>Bacteria</taxon>
        <taxon>Bacillati</taxon>
        <taxon>Bacillota</taxon>
        <taxon>Clostridia</taxon>
        <taxon>Eubacteriales</taxon>
        <taxon>Clostridiaceae</taxon>
        <taxon>Clostridium</taxon>
    </lineage>
</organism>